<comment type="function">
    <text evidence="15">May play the central regulatory role in sporulation. It may be an element of the effector pathway responsible for the activation of sporulation genes in response to nutritional stress. Spo0A may act in concert with spo0H (a sigma factor) to control the expression of some genes that are critical to the sporulation process.</text>
</comment>
<dbReference type="SUPFAM" id="SSF55785">
    <property type="entry name" value="PYP-like sensor domain (PAS domain)"/>
    <property type="match status" value="1"/>
</dbReference>
<dbReference type="InterPro" id="IPR000014">
    <property type="entry name" value="PAS"/>
</dbReference>
<keyword evidence="7" id="KW-0808">Transferase</keyword>
<evidence type="ECO:0000256" key="10">
    <source>
        <dbReference type="ARBA" id="ARBA00022777"/>
    </source>
</evidence>
<dbReference type="Pfam" id="PF00512">
    <property type="entry name" value="HisKA"/>
    <property type="match status" value="1"/>
</dbReference>
<dbReference type="SMART" id="SM00448">
    <property type="entry name" value="REC"/>
    <property type="match status" value="2"/>
</dbReference>
<comment type="catalytic activity">
    <reaction evidence="1">
        <text>ATP + protein L-histidine = ADP + protein N-phospho-L-histidine.</text>
        <dbReference type="EC" id="2.7.13.3"/>
    </reaction>
</comment>
<dbReference type="Proteomes" id="UP000184394">
    <property type="component" value="Unassembled WGS sequence"/>
</dbReference>
<feature type="modified residue" description="4-aspartylphosphate" evidence="17">
    <location>
        <position position="754"/>
    </location>
</feature>
<evidence type="ECO:0000259" key="21">
    <source>
        <dbReference type="PROSITE" id="PS50113"/>
    </source>
</evidence>
<evidence type="ECO:0000256" key="17">
    <source>
        <dbReference type="PROSITE-ProRule" id="PRU00169"/>
    </source>
</evidence>
<keyword evidence="10" id="KW-0418">Kinase</keyword>
<dbReference type="Pfam" id="PF08447">
    <property type="entry name" value="PAS_3"/>
    <property type="match status" value="1"/>
</dbReference>
<dbReference type="SUPFAM" id="SSF52172">
    <property type="entry name" value="CheY-like"/>
    <property type="match status" value="2"/>
</dbReference>
<keyword evidence="6 17" id="KW-0597">Phosphoprotein</keyword>
<evidence type="ECO:0000256" key="13">
    <source>
        <dbReference type="ARBA" id="ARBA00023012"/>
    </source>
</evidence>
<accession>A0A1M7M657</accession>
<feature type="domain" description="Response regulatory" evidence="20">
    <location>
        <begin position="562"/>
        <end position="682"/>
    </location>
</feature>
<dbReference type="InterPro" id="IPR005467">
    <property type="entry name" value="His_kinase_dom"/>
</dbReference>
<dbReference type="Gene3D" id="3.30.450.20">
    <property type="entry name" value="PAS domain"/>
    <property type="match status" value="1"/>
</dbReference>
<dbReference type="EMBL" id="FRCT01000019">
    <property type="protein sequence ID" value="SHM86198.1"/>
    <property type="molecule type" value="Genomic_DNA"/>
</dbReference>
<evidence type="ECO:0000256" key="16">
    <source>
        <dbReference type="ARBA" id="ARBA00074306"/>
    </source>
</evidence>
<dbReference type="InterPro" id="IPR035965">
    <property type="entry name" value="PAS-like_dom_sf"/>
</dbReference>
<feature type="coiled-coil region" evidence="18">
    <location>
        <begin position="285"/>
        <end position="312"/>
    </location>
</feature>
<dbReference type="PRINTS" id="PR00344">
    <property type="entry name" value="BCTRLSENSOR"/>
</dbReference>
<reference evidence="22 23" key="1">
    <citation type="submission" date="2016-11" db="EMBL/GenBank/DDBJ databases">
        <authorList>
            <person name="Jaros S."/>
            <person name="Januszkiewicz K."/>
            <person name="Wedrychowicz H."/>
        </authorList>
    </citation>
    <scope>NUCLEOTIDE SEQUENCE [LARGE SCALE GENOMIC DNA]</scope>
    <source>
        <strain evidence="22 23">Y1</strain>
    </source>
</reference>
<keyword evidence="18" id="KW-0175">Coiled coil</keyword>
<dbReference type="InterPro" id="IPR013655">
    <property type="entry name" value="PAS_fold_3"/>
</dbReference>
<gene>
    <name evidence="22" type="ORF">SAMN04487860_11915</name>
</gene>
<dbReference type="PANTHER" id="PTHR45339">
    <property type="entry name" value="HYBRID SIGNAL TRANSDUCTION HISTIDINE KINASE J"/>
    <property type="match status" value="1"/>
</dbReference>
<dbReference type="FunFam" id="1.10.287.130:FF:000004">
    <property type="entry name" value="Ethylene receptor 1"/>
    <property type="match status" value="1"/>
</dbReference>
<evidence type="ECO:0000256" key="9">
    <source>
        <dbReference type="ARBA" id="ARBA00022741"/>
    </source>
</evidence>
<dbReference type="Pfam" id="PF00072">
    <property type="entry name" value="Response_reg"/>
    <property type="match status" value="2"/>
</dbReference>
<dbReference type="PROSITE" id="PS50110">
    <property type="entry name" value="RESPONSE_REGULATORY"/>
    <property type="match status" value="2"/>
</dbReference>
<dbReference type="CDD" id="cd00130">
    <property type="entry name" value="PAS"/>
    <property type="match status" value="1"/>
</dbReference>
<dbReference type="CDD" id="cd16922">
    <property type="entry name" value="HATPase_EvgS-ArcB-TorS-like"/>
    <property type="match status" value="1"/>
</dbReference>
<keyword evidence="8" id="KW-0812">Transmembrane</keyword>
<dbReference type="SUPFAM" id="SSF47384">
    <property type="entry name" value="Homodimeric domain of signal transducing histidine kinase"/>
    <property type="match status" value="1"/>
</dbReference>
<evidence type="ECO:0000256" key="18">
    <source>
        <dbReference type="SAM" id="Coils"/>
    </source>
</evidence>
<feature type="domain" description="Response regulatory" evidence="20">
    <location>
        <begin position="702"/>
        <end position="823"/>
    </location>
</feature>
<dbReference type="InterPro" id="IPR036097">
    <property type="entry name" value="HisK_dim/P_sf"/>
</dbReference>
<dbReference type="InterPro" id="IPR001789">
    <property type="entry name" value="Sig_transdc_resp-reg_receiver"/>
</dbReference>
<sequence length="841" mass="96239">MFGKHFELNEQTMHIVKAIGRMMPGGFFIYRANETEELLYANAAVISIFGCKDISEFKELTGYTFRGMVHPDDRASVAASIIEQIKKNEDNFDCVEYRIIRKDGEVRWVDDYGHYTDTEAYGGIYYVFISDITKKHEQQELEKRLAFQEKLIEEKNQREQQDKMITALASDYRSVYHIDLDMNDAVCYRGDLNDKEQTAEGVHFPYYERFKWYAEHFVDENYRDGFIEFIDPDNIRKALSENIIIAYRYLAHRNGFDYYEMIRMAGVRHAEDRDDNIVHAIGLGLTNIDKEMRETMAKNQALSEALEAAEQANRAKTAFLSSMSHEIRTPMNAIIGLDSLALRNTNLDPETREYFEKIGESARHLLGLINDILDMSRIESGKMILGKEEFSFRAMLEQINTIVMTQCSDKGLKYECKVIDGISDYYVGDDMKLKQILINILSNAIKFTDAPGHITFTVERTAVFGDKSIIRFVVKDTGIGMDKAFLPKVFDTFAQEDSTRNNKYGSTGLGMAITKNIVDIMNGTISVRSEKGIGTEFTVVVTLKNCERSGAEDVFIDSKEMRVLVVDDEEVAAEHARIVLDEAGIKADICLDGRSALEMLEVQHTKHEPYNLVLLDWKMPEMDGIECAEEIRKLYRKETTIIILTSFNWDEIMDEAIHIGVDSFLAKPLFASDVISEFERIARKNNILMLRERKRADLNGKHILLAEDVFINAEIIKELLKIKRMIIDHAENGKIAVEMFSDSQVGYYDAVLMDVRMPEMDGLEATAEIRSLGRPDAEKVPIIAMTANAFDEDVQLSLQVGMNAHLSKPVEAERLYHTLEELIWDAEQTNLHLRGYNNAEK</sequence>
<evidence type="ECO:0000259" key="19">
    <source>
        <dbReference type="PROSITE" id="PS50109"/>
    </source>
</evidence>
<dbReference type="InterPro" id="IPR011006">
    <property type="entry name" value="CheY-like_superfamily"/>
</dbReference>
<dbReference type="SMART" id="SM00388">
    <property type="entry name" value="HisKA"/>
    <property type="match status" value="1"/>
</dbReference>
<evidence type="ECO:0000256" key="8">
    <source>
        <dbReference type="ARBA" id="ARBA00022692"/>
    </source>
</evidence>
<dbReference type="SMART" id="SM00387">
    <property type="entry name" value="HATPase_c"/>
    <property type="match status" value="1"/>
</dbReference>
<comment type="similarity">
    <text evidence="3">In the N-terminal section; belongs to the phytochrome family.</text>
</comment>
<dbReference type="InterPro" id="IPR004358">
    <property type="entry name" value="Sig_transdc_His_kin-like_C"/>
</dbReference>
<keyword evidence="13" id="KW-0902">Two-component regulatory system</keyword>
<dbReference type="Gene3D" id="1.10.287.130">
    <property type="match status" value="1"/>
</dbReference>
<evidence type="ECO:0000313" key="22">
    <source>
        <dbReference type="EMBL" id="SHM86198.1"/>
    </source>
</evidence>
<dbReference type="GO" id="GO:0005524">
    <property type="term" value="F:ATP binding"/>
    <property type="evidence" value="ECO:0007669"/>
    <property type="project" value="UniProtKB-KW"/>
</dbReference>
<dbReference type="PROSITE" id="PS50113">
    <property type="entry name" value="PAC"/>
    <property type="match status" value="1"/>
</dbReference>
<dbReference type="InterPro" id="IPR003594">
    <property type="entry name" value="HATPase_dom"/>
</dbReference>
<evidence type="ECO:0000259" key="20">
    <source>
        <dbReference type="PROSITE" id="PS50110"/>
    </source>
</evidence>
<dbReference type="RefSeq" id="WP_072952271.1">
    <property type="nucleotide sequence ID" value="NZ_FRCT01000019.1"/>
</dbReference>
<dbReference type="GO" id="GO:0000155">
    <property type="term" value="F:phosphorelay sensor kinase activity"/>
    <property type="evidence" value="ECO:0007669"/>
    <property type="project" value="InterPro"/>
</dbReference>
<evidence type="ECO:0000256" key="12">
    <source>
        <dbReference type="ARBA" id="ARBA00022989"/>
    </source>
</evidence>
<dbReference type="EC" id="2.7.13.3" evidence="4"/>
<dbReference type="PANTHER" id="PTHR45339:SF3">
    <property type="entry name" value="HISTIDINE KINASE"/>
    <property type="match status" value="1"/>
</dbReference>
<feature type="modified residue" description="4-aspartylphosphate" evidence="17">
    <location>
        <position position="616"/>
    </location>
</feature>
<evidence type="ECO:0000256" key="1">
    <source>
        <dbReference type="ARBA" id="ARBA00000085"/>
    </source>
</evidence>
<organism evidence="22 23">
    <name type="scientific">Ruminococcus flavefaciens</name>
    <dbReference type="NCBI Taxonomy" id="1265"/>
    <lineage>
        <taxon>Bacteria</taxon>
        <taxon>Bacillati</taxon>
        <taxon>Bacillota</taxon>
        <taxon>Clostridia</taxon>
        <taxon>Eubacteriales</taxon>
        <taxon>Oscillospiraceae</taxon>
        <taxon>Ruminococcus</taxon>
    </lineage>
</organism>
<dbReference type="CDD" id="cd00082">
    <property type="entry name" value="HisKA"/>
    <property type="match status" value="1"/>
</dbReference>
<dbReference type="Pfam" id="PF02518">
    <property type="entry name" value="HATPase_c"/>
    <property type="match status" value="1"/>
</dbReference>
<keyword evidence="12" id="KW-1133">Transmembrane helix</keyword>
<dbReference type="InterPro" id="IPR003661">
    <property type="entry name" value="HisK_dim/P_dom"/>
</dbReference>
<dbReference type="InterPro" id="IPR000700">
    <property type="entry name" value="PAS-assoc_C"/>
</dbReference>
<dbReference type="Gene3D" id="3.30.565.10">
    <property type="entry name" value="Histidine kinase-like ATPase, C-terminal domain"/>
    <property type="match status" value="1"/>
</dbReference>
<feature type="domain" description="Histidine kinase" evidence="19">
    <location>
        <begin position="322"/>
        <end position="545"/>
    </location>
</feature>
<keyword evidence="11" id="KW-0067">ATP-binding</keyword>
<evidence type="ECO:0000256" key="15">
    <source>
        <dbReference type="ARBA" id="ARBA00024867"/>
    </source>
</evidence>
<dbReference type="GO" id="GO:0016020">
    <property type="term" value="C:membrane"/>
    <property type="evidence" value="ECO:0007669"/>
    <property type="project" value="UniProtKB-SubCell"/>
</dbReference>
<evidence type="ECO:0000256" key="7">
    <source>
        <dbReference type="ARBA" id="ARBA00022679"/>
    </source>
</evidence>
<keyword evidence="14" id="KW-0472">Membrane</keyword>
<keyword evidence="9" id="KW-0547">Nucleotide-binding</keyword>
<dbReference type="AlphaFoldDB" id="A0A1M7M657"/>
<dbReference type="PROSITE" id="PS50109">
    <property type="entry name" value="HIS_KIN"/>
    <property type="match status" value="1"/>
</dbReference>
<evidence type="ECO:0000256" key="14">
    <source>
        <dbReference type="ARBA" id="ARBA00023136"/>
    </source>
</evidence>
<proteinExistence type="inferred from homology"/>
<evidence type="ECO:0000313" key="23">
    <source>
        <dbReference type="Proteomes" id="UP000184394"/>
    </source>
</evidence>
<dbReference type="FunFam" id="3.30.565.10:FF:000010">
    <property type="entry name" value="Sensor histidine kinase RcsC"/>
    <property type="match status" value="1"/>
</dbReference>
<dbReference type="SUPFAM" id="SSF55874">
    <property type="entry name" value="ATPase domain of HSP90 chaperone/DNA topoisomerase II/histidine kinase"/>
    <property type="match status" value="1"/>
</dbReference>
<dbReference type="InterPro" id="IPR036890">
    <property type="entry name" value="HATPase_C_sf"/>
</dbReference>
<dbReference type="CDD" id="cd17546">
    <property type="entry name" value="REC_hyHK_CKI1_RcsC-like"/>
    <property type="match status" value="2"/>
</dbReference>
<feature type="domain" description="PAC" evidence="21">
    <location>
        <begin position="93"/>
        <end position="144"/>
    </location>
</feature>
<dbReference type="Gene3D" id="3.40.50.2300">
    <property type="match status" value="2"/>
</dbReference>
<evidence type="ECO:0000256" key="5">
    <source>
        <dbReference type="ARBA" id="ARBA00018672"/>
    </source>
</evidence>
<comment type="subcellular location">
    <subcellularLocation>
        <location evidence="2">Membrane</location>
    </subcellularLocation>
</comment>
<evidence type="ECO:0000256" key="3">
    <source>
        <dbReference type="ARBA" id="ARBA00006402"/>
    </source>
</evidence>
<name>A0A1M7M657_RUMFL</name>
<protein>
    <recommendedName>
        <fullName evidence="16">Circadian input-output histidine kinase CikA</fullName>
        <ecNumber evidence="4">2.7.13.3</ecNumber>
    </recommendedName>
    <alternativeName>
        <fullName evidence="5">Stage 0 sporulation protein A homolog</fullName>
    </alternativeName>
</protein>
<evidence type="ECO:0000256" key="2">
    <source>
        <dbReference type="ARBA" id="ARBA00004370"/>
    </source>
</evidence>
<evidence type="ECO:0000256" key="4">
    <source>
        <dbReference type="ARBA" id="ARBA00012438"/>
    </source>
</evidence>
<evidence type="ECO:0000256" key="6">
    <source>
        <dbReference type="ARBA" id="ARBA00022553"/>
    </source>
</evidence>
<dbReference type="OrthoDB" id="9811620at2"/>
<evidence type="ECO:0000256" key="11">
    <source>
        <dbReference type="ARBA" id="ARBA00022840"/>
    </source>
</evidence>
<dbReference type="NCBIfam" id="TIGR00229">
    <property type="entry name" value="sensory_box"/>
    <property type="match status" value="1"/>
</dbReference>